<organism evidence="4 5">
    <name type="scientific">Segnochrobactrum spirostomi</name>
    <dbReference type="NCBI Taxonomy" id="2608987"/>
    <lineage>
        <taxon>Bacteria</taxon>
        <taxon>Pseudomonadati</taxon>
        <taxon>Pseudomonadota</taxon>
        <taxon>Alphaproteobacteria</taxon>
        <taxon>Hyphomicrobiales</taxon>
        <taxon>Segnochrobactraceae</taxon>
        <taxon>Segnochrobactrum</taxon>
    </lineage>
</organism>
<keyword evidence="5" id="KW-1185">Reference proteome</keyword>
<dbReference type="EMBL" id="VWNA01000001">
    <property type="protein sequence ID" value="MQT13638.1"/>
    <property type="molecule type" value="Genomic_DNA"/>
</dbReference>
<accession>A0A6A7Y6E4</accession>
<feature type="compositionally biased region" description="Gly residues" evidence="1">
    <location>
        <begin position="1235"/>
        <end position="1245"/>
    </location>
</feature>
<gene>
    <name evidence="4" type="ORF">F0357_13510</name>
</gene>
<feature type="domain" description="Bacteriophage tail tape measure N-terminal" evidence="3">
    <location>
        <begin position="232"/>
        <end position="430"/>
    </location>
</feature>
<dbReference type="InterPro" id="IPR009628">
    <property type="entry name" value="Phage_tape_measure_N"/>
</dbReference>
<comment type="caution">
    <text evidence="4">The sequence shown here is derived from an EMBL/GenBank/DDBJ whole genome shotgun (WGS) entry which is preliminary data.</text>
</comment>
<dbReference type="Gene3D" id="3.30.1380.10">
    <property type="match status" value="1"/>
</dbReference>
<dbReference type="InterPro" id="IPR009045">
    <property type="entry name" value="Zn_M74/Hedgehog-like"/>
</dbReference>
<evidence type="ECO:0000256" key="1">
    <source>
        <dbReference type="SAM" id="MobiDB-lite"/>
    </source>
</evidence>
<feature type="compositionally biased region" description="Low complexity" evidence="1">
    <location>
        <begin position="572"/>
        <end position="588"/>
    </location>
</feature>
<feature type="region of interest" description="Disordered" evidence="1">
    <location>
        <begin position="1351"/>
        <end position="1374"/>
    </location>
</feature>
<evidence type="ECO:0000259" key="3">
    <source>
        <dbReference type="Pfam" id="PF06791"/>
    </source>
</evidence>
<evidence type="ECO:0008006" key="6">
    <source>
        <dbReference type="Google" id="ProtNLM"/>
    </source>
</evidence>
<sequence>MALELAMRVTADVAQANAGLTSTTHAVDTLTAEAKAASAQAAALGAALGQFAAATQAATRAAEAAAKAAAAQAAAHAAVRTSAEQSATAEQKVATATTATTAATDRARAAQERIARERAAAAAATAKLTAEEEARQRALAAATADEEARARAVAAATAQQAAAAETLRGRYVPLHAASRDYRAQLAEIRQAEKDGVLSSAQATAAIGRTKAAFAEHVVAARAAGKGLQEFSKTGKLAGWQAQQLSFQLNDVVVSLASGQNPLTVLVQQGSQIAPLFGGIKGTFQALVSVLTPARVAAGGVTAAVVAGAMAWSDYVGSMREVDIASRGLGASLGASSAELEAMARAGAAAGSVSVVSARAMEAAFLRTGTIGTRNFQGLIAIARDFGATLGTTTDEARDQLAKIFSDPAAGADILYRQLHLIDGATARYVQKLVEQNRGEEARTVLLATLQTRIAGAAEALGTLARFWDDVARGASDAWDATGRAIDGTVEKARAAMDVLGPILAARQMAAGGPDTASSIAGALGARVGAGVKAQNPFDQAFGTIIPNPGLRDKLIDSIGRADPRLAAARDTATSRAAGIAQGSSAASDAQRRRQLETDSNALRAGLAGGLLGDERADATAALDAKTRALQTWMDASQKAQALARIDMALATAQDPLTQAELTARRTAIELTGQEITTAQASVQIETARQRALAEGLATYQTRASSLQADIAAQRALNAAIASDATSRADAEQQMKVEQELRPLLIAYAKAEGAAKAELGRVIDGLRTAYGQLAAEERRGRALGMLASQDERLAQLRAETSLVGASTAARERALAALKAEQELRRQGIDLSSSEAARYRANAALEADLTVSLERQQDAYSTLHDFGASALDNLTQSIAQNGLSWETLRTTINSIVADLIQTFAKLAILNPIKNALFGTNLGTMADLFGGGRGANDNSRAANDNGAGLPGAVARSVTGAAATGTTAAGAQAAAWTATTGGLNPEFGRRLEAMISDASSSGLKIGITSGFRSTERQAQLWADAVAKYGSESAARKWVAPPGSSNHNRGLAADLSYSSADARSWAHDNAGRYGLSFPLDNEAWHVEPLGLRSAQGGGSAAEAVDALARSARDASSGLGTLGRGLSGSASSLLDSARGIGAAGDTLQTSATATTGEAQDAFGQLIGGLEQGVSQFVQAFGSGLQSILSSLSGSGESSSDSGGGILGIVLGGLGNLFGAKAGSTGGGDFALPHRKPSTQLAGGGRVTGAGSGTSDSIPAYLSDGEFVVRAAVASRHLPFLDALNAGRTGFAEGGPVGATRAFAVGANPAFQAAANDRVAGGGWGTYAPVTSITVGANAGVSKEEVRQIVDEGNRRTYERSMRDAPVVTQRARKATRGRST</sequence>
<evidence type="ECO:0000313" key="4">
    <source>
        <dbReference type="EMBL" id="MQT13638.1"/>
    </source>
</evidence>
<dbReference type="RefSeq" id="WP_153482622.1">
    <property type="nucleotide sequence ID" value="NZ_VWNA01000001.1"/>
</dbReference>
<reference evidence="4 5" key="1">
    <citation type="submission" date="2019-09" db="EMBL/GenBank/DDBJ databases">
        <title>Segnochrobactrum spirostomi gen. nov., sp. nov., isolated from the ciliate Spirostomum cf. yagiui and description of a novel family, Segnochrobactraceae fam. nov. within the order Rhizobiales of the class Alphaproteobacteria.</title>
        <authorList>
            <person name="Akter S."/>
            <person name="Shazib S.U.A."/>
            <person name="Shin M.K."/>
        </authorList>
    </citation>
    <scope>NUCLEOTIDE SEQUENCE [LARGE SCALE GENOMIC DNA]</scope>
    <source>
        <strain evidence="4 5">Sp-1</strain>
    </source>
</reference>
<dbReference type="Pfam" id="PF02557">
    <property type="entry name" value="VanY"/>
    <property type="match status" value="1"/>
</dbReference>
<evidence type="ECO:0000313" key="5">
    <source>
        <dbReference type="Proteomes" id="UP000332515"/>
    </source>
</evidence>
<feature type="region of interest" description="Disordered" evidence="1">
    <location>
        <begin position="1222"/>
        <end position="1245"/>
    </location>
</feature>
<dbReference type="InterPro" id="IPR052179">
    <property type="entry name" value="DD-CPase-like"/>
</dbReference>
<dbReference type="Pfam" id="PF06791">
    <property type="entry name" value="TMP_2"/>
    <property type="match status" value="1"/>
</dbReference>
<feature type="domain" description="D-alanyl-D-alanine carboxypeptidase-like core" evidence="2">
    <location>
        <begin position="979"/>
        <end position="1070"/>
    </location>
</feature>
<dbReference type="CDD" id="cd14814">
    <property type="entry name" value="Peptidase_M15"/>
    <property type="match status" value="1"/>
</dbReference>
<protein>
    <recommendedName>
        <fullName evidence="6">Peptidase M15B domain-containing protein</fullName>
    </recommendedName>
</protein>
<dbReference type="Proteomes" id="UP000332515">
    <property type="component" value="Unassembled WGS sequence"/>
</dbReference>
<dbReference type="PANTHER" id="PTHR34385:SF1">
    <property type="entry name" value="PEPTIDOGLYCAN L-ALANYL-D-GLUTAMATE ENDOPEPTIDASE CWLK"/>
    <property type="match status" value="1"/>
</dbReference>
<feature type="region of interest" description="Disordered" evidence="1">
    <location>
        <begin position="572"/>
        <end position="594"/>
    </location>
</feature>
<dbReference type="GO" id="GO:0008233">
    <property type="term" value="F:peptidase activity"/>
    <property type="evidence" value="ECO:0007669"/>
    <property type="project" value="InterPro"/>
</dbReference>
<dbReference type="SUPFAM" id="SSF55166">
    <property type="entry name" value="Hedgehog/DD-peptidase"/>
    <property type="match status" value="1"/>
</dbReference>
<dbReference type="InterPro" id="IPR003709">
    <property type="entry name" value="VanY-like_core_dom"/>
</dbReference>
<name>A0A6A7Y6E4_9HYPH</name>
<dbReference type="GO" id="GO:0006508">
    <property type="term" value="P:proteolysis"/>
    <property type="evidence" value="ECO:0007669"/>
    <property type="project" value="InterPro"/>
</dbReference>
<evidence type="ECO:0000259" key="2">
    <source>
        <dbReference type="Pfam" id="PF02557"/>
    </source>
</evidence>
<dbReference type="PANTHER" id="PTHR34385">
    <property type="entry name" value="D-ALANYL-D-ALANINE CARBOXYPEPTIDASE"/>
    <property type="match status" value="1"/>
</dbReference>
<feature type="compositionally biased region" description="Basic residues" evidence="1">
    <location>
        <begin position="1364"/>
        <end position="1374"/>
    </location>
</feature>
<proteinExistence type="predicted"/>